<dbReference type="CDD" id="cd20292">
    <property type="entry name" value="cupin_QdtA-like"/>
    <property type="match status" value="1"/>
</dbReference>
<proteinExistence type="predicted"/>
<gene>
    <name evidence="2" type="ORF">PNH38_11375</name>
</gene>
<reference evidence="2 3" key="1">
    <citation type="submission" date="2023-01" db="EMBL/GenBank/DDBJ databases">
        <title>Genome-based reclassification of Anoxybacillus geothermalis as a later heterotypic synonym of Anoxybacillus rupiensis.</title>
        <authorList>
            <person name="Inan Bektas K."/>
            <person name="Canakci S."/>
            <person name="Belduz A.A."/>
            <person name="Guler H.H."/>
        </authorList>
    </citation>
    <scope>NUCLEOTIDE SEQUENCE [LARGE SCALE GENOMIC DNA]</scope>
    <source>
        <strain evidence="2 3">DSM 17127</strain>
    </source>
</reference>
<dbReference type="Pfam" id="PF05523">
    <property type="entry name" value="FdtA"/>
    <property type="match status" value="1"/>
</dbReference>
<dbReference type="RefSeq" id="WP_275191947.1">
    <property type="nucleotide sequence ID" value="NZ_JAQOTG010000010.1"/>
</dbReference>
<dbReference type="InterPro" id="IPR011051">
    <property type="entry name" value="RmlC_Cupin_sf"/>
</dbReference>
<feature type="domain" description="Sugar 3,4-ketoisomerase QdtA cupin" evidence="1">
    <location>
        <begin position="1"/>
        <end position="130"/>
    </location>
</feature>
<dbReference type="Gene3D" id="2.60.120.10">
    <property type="entry name" value="Jelly Rolls"/>
    <property type="match status" value="1"/>
</dbReference>
<dbReference type="InterPro" id="IPR008894">
    <property type="entry name" value="QdtA_cupin_dom"/>
</dbReference>
<dbReference type="SUPFAM" id="SSF51182">
    <property type="entry name" value="RmlC-like cupins"/>
    <property type="match status" value="1"/>
</dbReference>
<evidence type="ECO:0000313" key="2">
    <source>
        <dbReference type="EMBL" id="MDE8564475.1"/>
    </source>
</evidence>
<name>A0ABT5W7E0_9BACL</name>
<protein>
    <submittedName>
        <fullName evidence="2">FdtA/QdtA family cupin domain-containing protein</fullName>
    </submittedName>
</protein>
<dbReference type="EMBL" id="JAQOTG010000010">
    <property type="protein sequence ID" value="MDE8564475.1"/>
    <property type="molecule type" value="Genomic_DNA"/>
</dbReference>
<evidence type="ECO:0000313" key="3">
    <source>
        <dbReference type="Proteomes" id="UP001213979"/>
    </source>
</evidence>
<accession>A0ABT5W7E0</accession>
<dbReference type="InterPro" id="IPR014710">
    <property type="entry name" value="RmlC-like_jellyroll"/>
</dbReference>
<keyword evidence="3" id="KW-1185">Reference proteome</keyword>
<sequence>MDVKIIDFEVMGDERGSLIALEQNKNIPFEIKRVYYIFNTKEDVKRGLHAHKDLQQVLIALSGSCKILLDDGREFVEFELNSPDKGLFIDKLIWREIYDFSENCVLLVLANEYYKQEDYIRSYQEFKNYIHRVKK</sequence>
<comment type="caution">
    <text evidence="2">The sequence shown here is derived from an EMBL/GenBank/DDBJ whole genome shotgun (WGS) entry which is preliminary data.</text>
</comment>
<evidence type="ECO:0000259" key="1">
    <source>
        <dbReference type="Pfam" id="PF05523"/>
    </source>
</evidence>
<dbReference type="Proteomes" id="UP001213979">
    <property type="component" value="Unassembled WGS sequence"/>
</dbReference>
<organism evidence="2 3">
    <name type="scientific">Anoxybacteroides rupiense</name>
    <dbReference type="NCBI Taxonomy" id="311460"/>
    <lineage>
        <taxon>Bacteria</taxon>
        <taxon>Bacillati</taxon>
        <taxon>Bacillota</taxon>
        <taxon>Bacilli</taxon>
        <taxon>Bacillales</taxon>
        <taxon>Anoxybacillaceae</taxon>
        <taxon>Anoxybacteroides</taxon>
    </lineage>
</organism>